<dbReference type="InterPro" id="IPR000600">
    <property type="entry name" value="ROK"/>
</dbReference>
<proteinExistence type="inferred from homology"/>
<organism evidence="2 3">
    <name type="scientific">Salinibacter ruber</name>
    <dbReference type="NCBI Taxonomy" id="146919"/>
    <lineage>
        <taxon>Bacteria</taxon>
        <taxon>Pseudomonadati</taxon>
        <taxon>Rhodothermota</taxon>
        <taxon>Rhodothermia</taxon>
        <taxon>Rhodothermales</taxon>
        <taxon>Salinibacteraceae</taxon>
        <taxon>Salinibacter</taxon>
    </lineage>
</organism>
<dbReference type="SUPFAM" id="SSF53067">
    <property type="entry name" value="Actin-like ATPase domain"/>
    <property type="match status" value="1"/>
</dbReference>
<evidence type="ECO:0000313" key="3">
    <source>
        <dbReference type="Proteomes" id="UP001155027"/>
    </source>
</evidence>
<dbReference type="Proteomes" id="UP001155027">
    <property type="component" value="Unassembled WGS sequence"/>
</dbReference>
<evidence type="ECO:0000256" key="1">
    <source>
        <dbReference type="ARBA" id="ARBA00006479"/>
    </source>
</evidence>
<dbReference type="InterPro" id="IPR043129">
    <property type="entry name" value="ATPase_NBD"/>
</dbReference>
<dbReference type="CDD" id="cd23763">
    <property type="entry name" value="ASKHA_ATPase_ROK"/>
    <property type="match status" value="1"/>
</dbReference>
<dbReference type="EC" id="2.7.1.2" evidence="2"/>
<comment type="caution">
    <text evidence="2">The sequence shown here is derived from an EMBL/GenBank/DDBJ whole genome shotgun (WGS) entry which is preliminary data.</text>
</comment>
<name>A0A9X2TI04_9BACT</name>
<protein>
    <submittedName>
        <fullName evidence="2">Glucokinase</fullName>
        <ecNumber evidence="2">2.7.1.2</ecNumber>
    </submittedName>
</protein>
<dbReference type="GO" id="GO:0004340">
    <property type="term" value="F:glucokinase activity"/>
    <property type="evidence" value="ECO:0007669"/>
    <property type="project" value="UniProtKB-EC"/>
</dbReference>
<accession>A0A9X2TI04</accession>
<dbReference type="EMBL" id="JANUAU010000015">
    <property type="protein sequence ID" value="MCS3679261.1"/>
    <property type="molecule type" value="Genomic_DNA"/>
</dbReference>
<evidence type="ECO:0000313" key="2">
    <source>
        <dbReference type="EMBL" id="MCS3679261.1"/>
    </source>
</evidence>
<dbReference type="PANTHER" id="PTHR18964">
    <property type="entry name" value="ROK (REPRESSOR, ORF, KINASE) FAMILY"/>
    <property type="match status" value="1"/>
</dbReference>
<dbReference type="Pfam" id="PF00480">
    <property type="entry name" value="ROK"/>
    <property type="match status" value="1"/>
</dbReference>
<sequence>MRIGIDLGGTTIQVGRVDNGTLREVHSGSTPASEPKETVLKKIFELVDRLPAEEADSIGAGVPSMVDVKAGIVYDVQNIPSWTEVALKECIEARYGVPAYVHNDANCFALAEHRFGSGQGQSPMVGMTVGTGFAGGIVVDGTLLSGQNCGAGEFGTVPYRSSIYEHYCSGQFFERRHDTTAKRAHERARNGEEEAMAMFDAFGTHLGRAVQLILYTVDPSHIVMGGSVRHAYPFFKKAMWREIETFEFPRSLDTLTFERSTLDHAGILGAATLGLQPESLP</sequence>
<dbReference type="Gene3D" id="3.30.420.40">
    <property type="match status" value="2"/>
</dbReference>
<gene>
    <name evidence="2" type="ORF">GGP71_003210</name>
</gene>
<keyword evidence="2" id="KW-0808">Transferase</keyword>
<dbReference type="AlphaFoldDB" id="A0A9X2TI04"/>
<dbReference type="RefSeq" id="WP_259039394.1">
    <property type="nucleotide sequence ID" value="NZ_JANTYX010000003.1"/>
</dbReference>
<reference evidence="2" key="1">
    <citation type="submission" date="2022-08" db="EMBL/GenBank/DDBJ databases">
        <title>Genomic Encyclopedia of Type Strains, Phase V (KMG-V): Genome sequencing to study the core and pangenomes of soil and plant-associated prokaryotes.</title>
        <authorList>
            <person name="Whitman W."/>
        </authorList>
    </citation>
    <scope>NUCLEOTIDE SEQUENCE</scope>
    <source>
        <strain evidence="2">0</strain>
    </source>
</reference>
<comment type="similarity">
    <text evidence="1">Belongs to the ROK (NagC/XylR) family.</text>
</comment>
<dbReference type="PANTHER" id="PTHR18964:SF149">
    <property type="entry name" value="BIFUNCTIONAL UDP-N-ACETYLGLUCOSAMINE 2-EPIMERASE_N-ACETYLMANNOSAMINE KINASE"/>
    <property type="match status" value="1"/>
</dbReference>